<proteinExistence type="predicted"/>
<sequence length="59" mass="6360">MCSCQALLEGCTFYLLGDCLPVLLSAAICAGSNTQWRLILRHAGANARLIGLAIRVLKR</sequence>
<dbReference type="AlphaFoldDB" id="A0A1S7TLB6"/>
<keyword evidence="2" id="KW-1185">Reference proteome</keyword>
<evidence type="ECO:0000313" key="1">
    <source>
        <dbReference type="EMBL" id="CVI55389.1"/>
    </source>
</evidence>
<comment type="caution">
    <text evidence="1">The sequence shown here is derived from an EMBL/GenBank/DDBJ whole genome shotgun (WGS) entry which is preliminary data.</text>
</comment>
<organism evidence="1 2">
    <name type="scientific">Agrobacterium deltaense NCPPB 1641</name>
    <dbReference type="NCBI Taxonomy" id="1183425"/>
    <lineage>
        <taxon>Bacteria</taxon>
        <taxon>Pseudomonadati</taxon>
        <taxon>Pseudomonadota</taxon>
        <taxon>Alphaproteobacteria</taxon>
        <taxon>Hyphomicrobiales</taxon>
        <taxon>Rhizobiaceae</taxon>
        <taxon>Rhizobium/Agrobacterium group</taxon>
        <taxon>Agrobacterium</taxon>
    </lineage>
</organism>
<name>A0A1S7TLB6_9HYPH</name>
<reference evidence="1" key="1">
    <citation type="submission" date="2016-01" db="EMBL/GenBank/DDBJ databases">
        <authorList>
            <person name="Regsiter A."/>
            <person name="william w."/>
        </authorList>
    </citation>
    <scope>NUCLEOTIDE SEQUENCE</scope>
    <source>
        <strain evidence="1">NCPPB 1641</strain>
    </source>
</reference>
<gene>
    <name evidence="1" type="ORF">AGR7A_Cc200225</name>
</gene>
<evidence type="ECO:0000313" key="2">
    <source>
        <dbReference type="Proteomes" id="UP000192140"/>
    </source>
</evidence>
<dbReference type="EMBL" id="FCNP01000013">
    <property type="protein sequence ID" value="CVI55389.1"/>
    <property type="molecule type" value="Genomic_DNA"/>
</dbReference>
<accession>A0A1S7TLB6</accession>
<dbReference type="Proteomes" id="UP000192140">
    <property type="component" value="Unassembled WGS sequence"/>
</dbReference>
<protein>
    <submittedName>
        <fullName evidence="1">Uncharacterized protein</fullName>
    </submittedName>
</protein>